<comment type="catalytic activity">
    <reaction evidence="1">
        <text>Hydrolysis of terminal non-reducing N-acetyl-D-hexosamine residues in N-acetyl-beta-D-hexosaminides.</text>
        <dbReference type="EC" id="3.2.1.52"/>
    </reaction>
</comment>
<evidence type="ECO:0000313" key="9">
    <source>
        <dbReference type="Proteomes" id="UP000647587"/>
    </source>
</evidence>
<dbReference type="InterPro" id="IPR015883">
    <property type="entry name" value="Glyco_hydro_20_cat"/>
</dbReference>
<organism evidence="8 9">
    <name type="scientific">Deinococcus malanensis</name>
    <dbReference type="NCBI Taxonomy" id="1706855"/>
    <lineage>
        <taxon>Bacteria</taxon>
        <taxon>Thermotogati</taxon>
        <taxon>Deinococcota</taxon>
        <taxon>Deinococci</taxon>
        <taxon>Deinococcales</taxon>
        <taxon>Deinococcaceae</taxon>
        <taxon>Deinococcus</taxon>
    </lineage>
</organism>
<feature type="domain" description="Beta-hexosaminidase bacterial type N-terminal" evidence="7">
    <location>
        <begin position="60"/>
        <end position="189"/>
    </location>
</feature>
<proteinExistence type="inferred from homology"/>
<dbReference type="Pfam" id="PF02838">
    <property type="entry name" value="Glyco_hydro_20b"/>
    <property type="match status" value="1"/>
</dbReference>
<evidence type="ECO:0000313" key="8">
    <source>
        <dbReference type="EMBL" id="GGK32719.1"/>
    </source>
</evidence>
<reference evidence="9" key="1">
    <citation type="journal article" date="2019" name="Int. J. Syst. Evol. Microbiol.">
        <title>The Global Catalogue of Microorganisms (GCM) 10K type strain sequencing project: providing services to taxonomists for standard genome sequencing and annotation.</title>
        <authorList>
            <consortium name="The Broad Institute Genomics Platform"/>
            <consortium name="The Broad Institute Genome Sequencing Center for Infectious Disease"/>
            <person name="Wu L."/>
            <person name="Ma J."/>
        </authorList>
    </citation>
    <scope>NUCLEOTIDE SEQUENCE [LARGE SCALE GENOMIC DNA]</scope>
    <source>
        <strain evidence="9">JCM 30331</strain>
    </source>
</reference>
<evidence type="ECO:0000259" key="7">
    <source>
        <dbReference type="Pfam" id="PF02838"/>
    </source>
</evidence>
<comment type="caution">
    <text evidence="8">The sequence shown here is derived from an EMBL/GenBank/DDBJ whole genome shotgun (WGS) entry which is preliminary data.</text>
</comment>
<feature type="domain" description="Glycoside hydrolase family 20 catalytic" evidence="6">
    <location>
        <begin position="244"/>
        <end position="408"/>
    </location>
</feature>
<dbReference type="InterPro" id="IPR015882">
    <property type="entry name" value="HEX_bac_N"/>
</dbReference>
<dbReference type="InterPro" id="IPR029018">
    <property type="entry name" value="Hex-like_dom2"/>
</dbReference>
<dbReference type="SUPFAM" id="SSF55545">
    <property type="entry name" value="beta-N-acetylhexosaminidase-like domain"/>
    <property type="match status" value="1"/>
</dbReference>
<dbReference type="Gene3D" id="3.30.379.10">
    <property type="entry name" value="Chitobiase/beta-hexosaminidase domain 2-like"/>
    <property type="match status" value="1"/>
</dbReference>
<sequence length="697" mass="74151">MRLPSSCVSIPLRSHASGVRRTTLLLLGACLLGSALLGAASGVAVSVTSVPDARTVAARPSLIPTPQKAEFPAGTLALSGLGLQLSGNAPQLGWVARDLRAAWQSQLGASLAEGGRTPIVIGTRQDPALAAKARAAGLYTEAPEGYALWVDASGAHVVGADAQGAYYGAQTLAGLLTPQGLRYARIQDAPALKQRVAMLYLDSTSQPVNDRLIPLLARLKFNTVLVMSNYVQWDAAKAGGWVHAGGATKAEAARVARLAREHGLEVIPLLETLGHAGWMFHGGRNRDLVQDPDSQQPYAYDTLNPQTYDRVVFPVLSEMIDVFGPKVIHIGHDEVRNRDRFPARANGKAAGFEKLFVDDTVKIHGFLKSRGVGTMIWHDAAFSDSVIATLPAKLPKDIQVAYWNYTADANTGMLERIRALGFPVLGASWYEEGNPEDMAKAAAKAGASGMIQTRWSGYFGNPSVWDGMAEQGVALVRAGASFWNPSAPALKDAASAYRALYQPQRFGQAAGVLVNLSPLVTRKLTDADGKGWIGKGAETDLSRLPTGNVVLGGYRFNVSGAVMLRGDRAAARGLPEQATVDLGRKADALVFLHTTGWPAPTNRDPVGRYEVRYADGTTLSVPLEYGRHLRAWTDTLPSSMVTAPAWSGQTRDGLDVNVTLLEWPNPKPGVTIQSVKLVSAGKGANPTLLGLTLIGGR</sequence>
<evidence type="ECO:0000256" key="4">
    <source>
        <dbReference type="ARBA" id="ARBA00022801"/>
    </source>
</evidence>
<evidence type="ECO:0000256" key="1">
    <source>
        <dbReference type="ARBA" id="ARBA00001231"/>
    </source>
</evidence>
<keyword evidence="9" id="KW-1185">Reference proteome</keyword>
<evidence type="ECO:0000259" key="6">
    <source>
        <dbReference type="Pfam" id="PF00728"/>
    </source>
</evidence>
<dbReference type="EMBL" id="BMPP01000012">
    <property type="protein sequence ID" value="GGK32719.1"/>
    <property type="molecule type" value="Genomic_DNA"/>
</dbReference>
<dbReference type="RefSeq" id="WP_189009969.1">
    <property type="nucleotide sequence ID" value="NZ_BMPP01000012.1"/>
</dbReference>
<dbReference type="Pfam" id="PF00728">
    <property type="entry name" value="Glyco_hydro_20"/>
    <property type="match status" value="1"/>
</dbReference>
<dbReference type="SUPFAM" id="SSF51445">
    <property type="entry name" value="(Trans)glycosidases"/>
    <property type="match status" value="1"/>
</dbReference>
<dbReference type="Proteomes" id="UP000647587">
    <property type="component" value="Unassembled WGS sequence"/>
</dbReference>
<dbReference type="Gene3D" id="3.20.20.80">
    <property type="entry name" value="Glycosidases"/>
    <property type="match status" value="1"/>
</dbReference>
<name>A0ABQ2F247_9DEIO</name>
<dbReference type="InterPro" id="IPR025705">
    <property type="entry name" value="Beta_hexosaminidase_sua/sub"/>
</dbReference>
<dbReference type="EC" id="3.2.1.52" evidence="3"/>
<comment type="similarity">
    <text evidence="2">Belongs to the glycosyl hydrolase 20 family.</text>
</comment>
<evidence type="ECO:0000256" key="3">
    <source>
        <dbReference type="ARBA" id="ARBA00012663"/>
    </source>
</evidence>
<dbReference type="PANTHER" id="PTHR22600:SF57">
    <property type="entry name" value="BETA-N-ACETYLHEXOSAMINIDASE"/>
    <property type="match status" value="1"/>
</dbReference>
<dbReference type="PANTHER" id="PTHR22600">
    <property type="entry name" value="BETA-HEXOSAMINIDASE"/>
    <property type="match status" value="1"/>
</dbReference>
<evidence type="ECO:0000256" key="2">
    <source>
        <dbReference type="ARBA" id="ARBA00006285"/>
    </source>
</evidence>
<protein>
    <recommendedName>
        <fullName evidence="3">beta-N-acetylhexosaminidase</fullName>
        <ecNumber evidence="3">3.2.1.52</ecNumber>
    </recommendedName>
</protein>
<keyword evidence="5" id="KW-0326">Glycosidase</keyword>
<accession>A0ABQ2F247</accession>
<dbReference type="InterPro" id="IPR017853">
    <property type="entry name" value="GH"/>
</dbReference>
<gene>
    <name evidence="8" type="ORF">GCM10008955_28340</name>
</gene>
<evidence type="ECO:0000256" key="5">
    <source>
        <dbReference type="ARBA" id="ARBA00023295"/>
    </source>
</evidence>
<keyword evidence="4" id="KW-0378">Hydrolase</keyword>